<dbReference type="PANTHER" id="PTHR43268">
    <property type="entry name" value="THIOSULFATE SULFURTRANSFERASE/RHODANESE-LIKE DOMAIN-CONTAINING PROTEIN 2"/>
    <property type="match status" value="1"/>
</dbReference>
<dbReference type="InterPro" id="IPR040503">
    <property type="entry name" value="TRHO_N"/>
</dbReference>
<dbReference type="GO" id="GO:0016705">
    <property type="term" value="F:oxidoreductase activity, acting on paired donors, with incorporation or reduction of molecular oxygen"/>
    <property type="evidence" value="ECO:0007669"/>
    <property type="project" value="UniProtKB-UniRule"/>
</dbReference>
<dbReference type="PANTHER" id="PTHR43268:SF3">
    <property type="entry name" value="RHODANESE-LIKE DOMAIN-CONTAINING PROTEIN 7-RELATED"/>
    <property type="match status" value="1"/>
</dbReference>
<dbReference type="SUPFAM" id="SSF52821">
    <property type="entry name" value="Rhodanese/Cell cycle control phosphatase"/>
    <property type="match status" value="1"/>
</dbReference>
<protein>
    <recommendedName>
        <fullName evidence="1">tRNA uridine(34) hydroxylase</fullName>
        <ecNumber evidence="1">1.14.-.-</ecNumber>
    </recommendedName>
    <alternativeName>
        <fullName evidence="1">tRNA hydroxylation protein O</fullName>
    </alternativeName>
</protein>
<keyword evidence="1" id="KW-0819">tRNA processing</keyword>
<dbReference type="Pfam" id="PF00581">
    <property type="entry name" value="Rhodanese"/>
    <property type="match status" value="1"/>
</dbReference>
<dbReference type="HAMAP" id="MF_00469">
    <property type="entry name" value="TrhO"/>
    <property type="match status" value="1"/>
</dbReference>
<dbReference type="EMBL" id="CP018632">
    <property type="protein sequence ID" value="ASJ75969.1"/>
    <property type="molecule type" value="Genomic_DNA"/>
</dbReference>
<keyword evidence="4" id="KW-1185">Reference proteome</keyword>
<dbReference type="Gene3D" id="3.30.70.100">
    <property type="match status" value="1"/>
</dbReference>
<reference evidence="3 4" key="1">
    <citation type="submission" date="2016-12" db="EMBL/GenBank/DDBJ databases">
        <authorList>
            <person name="Song W.-J."/>
            <person name="Kurnit D.M."/>
        </authorList>
    </citation>
    <scope>NUCLEOTIDE SEQUENCE [LARGE SCALE GENOMIC DNA]</scope>
    <source>
        <strain evidence="3 4">IMCC3135</strain>
    </source>
</reference>
<evidence type="ECO:0000313" key="4">
    <source>
        <dbReference type="Proteomes" id="UP000250079"/>
    </source>
</evidence>
<comment type="similarity">
    <text evidence="1">Belongs to the TrhO family.</text>
</comment>
<accession>A0A2Z2NX95</accession>
<dbReference type="Gene3D" id="3.40.250.10">
    <property type="entry name" value="Rhodanese-like domain"/>
    <property type="match status" value="1"/>
</dbReference>
<dbReference type="OrthoDB" id="9778326at2"/>
<dbReference type="GO" id="GO:0006400">
    <property type="term" value="P:tRNA modification"/>
    <property type="evidence" value="ECO:0007669"/>
    <property type="project" value="UniProtKB-UniRule"/>
</dbReference>
<organism evidence="3 4">
    <name type="scientific">Granulosicoccus antarcticus IMCC3135</name>
    <dbReference type="NCBI Taxonomy" id="1192854"/>
    <lineage>
        <taxon>Bacteria</taxon>
        <taxon>Pseudomonadati</taxon>
        <taxon>Pseudomonadota</taxon>
        <taxon>Gammaproteobacteria</taxon>
        <taxon>Chromatiales</taxon>
        <taxon>Granulosicoccaceae</taxon>
        <taxon>Granulosicoccus</taxon>
    </lineage>
</organism>
<keyword evidence="1" id="KW-0560">Oxidoreductase</keyword>
<dbReference type="InterPro" id="IPR001763">
    <property type="entry name" value="Rhodanese-like_dom"/>
</dbReference>
<dbReference type="AlphaFoldDB" id="A0A2Z2NX95"/>
<dbReference type="Proteomes" id="UP000250079">
    <property type="component" value="Chromosome"/>
</dbReference>
<feature type="domain" description="Rhodanese" evidence="2">
    <location>
        <begin position="144"/>
        <end position="241"/>
    </location>
</feature>
<dbReference type="Pfam" id="PF17773">
    <property type="entry name" value="UPF0176_N"/>
    <property type="match status" value="1"/>
</dbReference>
<gene>
    <name evidence="3" type="primary">moeZ_1</name>
    <name evidence="1" type="synonym">trhO</name>
    <name evidence="3" type="ORF">IMCC3135_29595</name>
</gene>
<dbReference type="RefSeq" id="WP_088920803.1">
    <property type="nucleotide sequence ID" value="NZ_CP018632.1"/>
</dbReference>
<proteinExistence type="inferred from homology"/>
<evidence type="ECO:0000313" key="3">
    <source>
        <dbReference type="EMBL" id="ASJ75969.1"/>
    </source>
</evidence>
<dbReference type="PROSITE" id="PS50206">
    <property type="entry name" value="RHODANESE_3"/>
    <property type="match status" value="1"/>
</dbReference>
<keyword evidence="3" id="KW-0808">Transferase</keyword>
<comment type="function">
    <text evidence="1">Catalyzes oxygen-dependent 5-hydroxyuridine (ho5U) modification at position 34 in tRNAs.</text>
</comment>
<sequence length="291" mass="32440">MQASDQFTADTSPDTTVGTEYINLSGYRFLPLDYLPLLQADLHASLAETGVLGTILLADEGINVALAGTAAQCQAARTVFDNDERFRELWLKESVSELIPFSKLKVRIRHEIIAFDGPEARTRQLERPTAPALPPEELAQWLDSGKDFTLLDTRNTYEVESGTFQQAEHLDIAHFRDYQKAIKTALESGTLDPKKPIVTFCTGGIRCEKAAPWMIEQGFKEVYQIEGGVLNYFEKTGGKHWEGDCFVFDDRVEVDKALQPTGATWCTECQLTISPGKQCSCQSSRTAMEMV</sequence>
<name>A0A2Z2NX95_9GAMM</name>
<dbReference type="InterPro" id="IPR036873">
    <property type="entry name" value="Rhodanese-like_dom_sf"/>
</dbReference>
<dbReference type="InterPro" id="IPR020936">
    <property type="entry name" value="TrhO"/>
</dbReference>
<evidence type="ECO:0000259" key="2">
    <source>
        <dbReference type="PROSITE" id="PS50206"/>
    </source>
</evidence>
<dbReference type="KEGG" id="gai:IMCC3135_29595"/>
<comment type="catalytic activity">
    <reaction evidence="1">
        <text>uridine(34) in tRNA + AH2 + O2 = 5-hydroxyuridine(34) in tRNA + A + H2O</text>
        <dbReference type="Rhea" id="RHEA:64224"/>
        <dbReference type="Rhea" id="RHEA-COMP:11727"/>
        <dbReference type="Rhea" id="RHEA-COMP:13381"/>
        <dbReference type="ChEBI" id="CHEBI:13193"/>
        <dbReference type="ChEBI" id="CHEBI:15377"/>
        <dbReference type="ChEBI" id="CHEBI:15379"/>
        <dbReference type="ChEBI" id="CHEBI:17499"/>
        <dbReference type="ChEBI" id="CHEBI:65315"/>
        <dbReference type="ChEBI" id="CHEBI:136877"/>
    </reaction>
</comment>
<evidence type="ECO:0000256" key="1">
    <source>
        <dbReference type="HAMAP-Rule" id="MF_00469"/>
    </source>
</evidence>
<dbReference type="SMART" id="SM00450">
    <property type="entry name" value="RHOD"/>
    <property type="match status" value="1"/>
</dbReference>
<dbReference type="GO" id="GO:0016779">
    <property type="term" value="F:nucleotidyltransferase activity"/>
    <property type="evidence" value="ECO:0007669"/>
    <property type="project" value="UniProtKB-KW"/>
</dbReference>
<dbReference type="EC" id="1.14.-.-" evidence="1"/>
<keyword evidence="3" id="KW-0548">Nucleotidyltransferase</keyword>